<dbReference type="Proteomes" id="UP001054252">
    <property type="component" value="Unassembled WGS sequence"/>
</dbReference>
<dbReference type="PANTHER" id="PTHR35771:SF3">
    <property type="entry name" value="TRANSMEMBRANE PROTEIN"/>
    <property type="match status" value="1"/>
</dbReference>
<organism evidence="2 3">
    <name type="scientific">Rubroshorea leprosula</name>
    <dbReference type="NCBI Taxonomy" id="152421"/>
    <lineage>
        <taxon>Eukaryota</taxon>
        <taxon>Viridiplantae</taxon>
        <taxon>Streptophyta</taxon>
        <taxon>Embryophyta</taxon>
        <taxon>Tracheophyta</taxon>
        <taxon>Spermatophyta</taxon>
        <taxon>Magnoliopsida</taxon>
        <taxon>eudicotyledons</taxon>
        <taxon>Gunneridae</taxon>
        <taxon>Pentapetalae</taxon>
        <taxon>rosids</taxon>
        <taxon>malvids</taxon>
        <taxon>Malvales</taxon>
        <taxon>Dipterocarpaceae</taxon>
        <taxon>Rubroshorea</taxon>
    </lineage>
</organism>
<name>A0AAV5JKR8_9ROSI</name>
<gene>
    <name evidence="2" type="ORF">SLEP1_g23313</name>
</gene>
<feature type="transmembrane region" description="Helical" evidence="1">
    <location>
        <begin position="17"/>
        <end position="39"/>
    </location>
</feature>
<comment type="caution">
    <text evidence="2">The sequence shown here is derived from an EMBL/GenBank/DDBJ whole genome shotgun (WGS) entry which is preliminary data.</text>
</comment>
<protein>
    <submittedName>
        <fullName evidence="2">Uncharacterized protein</fullName>
    </submittedName>
</protein>
<evidence type="ECO:0000256" key="1">
    <source>
        <dbReference type="SAM" id="Phobius"/>
    </source>
</evidence>
<proteinExistence type="predicted"/>
<keyword evidence="1" id="KW-1133">Transmembrane helix</keyword>
<dbReference type="EMBL" id="BPVZ01000036">
    <property type="protein sequence ID" value="GKV12122.1"/>
    <property type="molecule type" value="Genomic_DNA"/>
</dbReference>
<evidence type="ECO:0000313" key="2">
    <source>
        <dbReference type="EMBL" id="GKV12122.1"/>
    </source>
</evidence>
<keyword evidence="1" id="KW-0472">Membrane</keyword>
<evidence type="ECO:0000313" key="3">
    <source>
        <dbReference type="Proteomes" id="UP001054252"/>
    </source>
</evidence>
<reference evidence="2 3" key="1">
    <citation type="journal article" date="2021" name="Commun. Biol.">
        <title>The genome of Shorea leprosula (Dipterocarpaceae) highlights the ecological relevance of drought in aseasonal tropical rainforests.</title>
        <authorList>
            <person name="Ng K.K.S."/>
            <person name="Kobayashi M.J."/>
            <person name="Fawcett J.A."/>
            <person name="Hatakeyama M."/>
            <person name="Paape T."/>
            <person name="Ng C.H."/>
            <person name="Ang C.C."/>
            <person name="Tnah L.H."/>
            <person name="Lee C.T."/>
            <person name="Nishiyama T."/>
            <person name="Sese J."/>
            <person name="O'Brien M.J."/>
            <person name="Copetti D."/>
            <person name="Mohd Noor M.I."/>
            <person name="Ong R.C."/>
            <person name="Putra M."/>
            <person name="Sireger I.Z."/>
            <person name="Indrioko S."/>
            <person name="Kosugi Y."/>
            <person name="Izuno A."/>
            <person name="Isagi Y."/>
            <person name="Lee S.L."/>
            <person name="Shimizu K.K."/>
        </authorList>
    </citation>
    <scope>NUCLEOTIDE SEQUENCE [LARGE SCALE GENOMIC DNA]</scope>
    <source>
        <strain evidence="2">214</strain>
    </source>
</reference>
<keyword evidence="3" id="KW-1185">Reference proteome</keyword>
<sequence>MFNIGDELIIEDSRIPWLIWIQILVLFLLLLLLYCFSIFPSDLSDATIFSASSSISHHTHLNKPLPKQNGSTPTTDCLLQAAQAGENHSIKGEIATDTRRRVVRGEDIVERESTSSKDTNPISFHPCDYFRLAKLAFLKCLGLDPSTSEQRNGT</sequence>
<dbReference type="AlphaFoldDB" id="A0AAV5JKR8"/>
<accession>A0AAV5JKR8</accession>
<keyword evidence="1" id="KW-0812">Transmembrane</keyword>
<dbReference type="PANTHER" id="PTHR35771">
    <property type="entry name" value="TRANSMEMBRANE PROTEIN-RELATED"/>
    <property type="match status" value="1"/>
</dbReference>